<dbReference type="EMBL" id="AP014612">
    <property type="protein sequence ID" value="BAQ23461.1"/>
    <property type="molecule type" value="Genomic_DNA"/>
</dbReference>
<keyword evidence="2" id="KW-1185">Reference proteome</keyword>
<reference evidence="1 2" key="1">
    <citation type="journal article" date="2016" name="Microbiol. Immunol.">
        <title>Complete genome sequence of Streptococcus troglodytae TKU31 isolated from the oral cavity of a chimpanzee (Pan troglodytes).</title>
        <authorList>
            <person name="Okamoto M."/>
            <person name="Naito M."/>
            <person name="Miyanohara M."/>
            <person name="Imai S."/>
            <person name="Nomura Y."/>
            <person name="Saito W."/>
            <person name="Momoi Y."/>
            <person name="Takada K."/>
            <person name="Miyabe-Nishiwaki T."/>
            <person name="Tomonaga M."/>
            <person name="Hanada N."/>
        </authorList>
    </citation>
    <scope>NUCLEOTIDE SEQUENCE [LARGE SCALE GENOMIC DNA]</scope>
    <source>
        <strain evidence="2">TKU 31</strain>
    </source>
</reference>
<protein>
    <submittedName>
        <fullName evidence="1">Adenine-specific methyltransferase</fullName>
    </submittedName>
</protein>
<name>A0A1L7LGZ3_9STRE</name>
<sequence>MDFEKIEAAYNLLLDNCQKLETQLHTHLYDALIEQNACYLGAEGADDFIKENNNKLRQLNLSKEEWRRSFQFILLRLLKVSNYSQITSLHQIALALLFFIYWKV</sequence>
<gene>
    <name evidence="1" type="ORF">SRT_02000</name>
</gene>
<dbReference type="AlphaFoldDB" id="A0A1L7LGZ3"/>
<dbReference type="KEGG" id="strg:SRT_02000"/>
<dbReference type="GO" id="GO:0032259">
    <property type="term" value="P:methylation"/>
    <property type="evidence" value="ECO:0007669"/>
    <property type="project" value="UniProtKB-KW"/>
</dbReference>
<dbReference type="Gene3D" id="1.10.150.470">
    <property type="match status" value="1"/>
</dbReference>
<dbReference type="GO" id="GO:0008168">
    <property type="term" value="F:methyltransferase activity"/>
    <property type="evidence" value="ECO:0007669"/>
    <property type="project" value="UniProtKB-KW"/>
</dbReference>
<dbReference type="Proteomes" id="UP000217758">
    <property type="component" value="Chromosome"/>
</dbReference>
<keyword evidence="1" id="KW-0808">Transferase</keyword>
<proteinExistence type="predicted"/>
<keyword evidence="1" id="KW-0489">Methyltransferase</keyword>
<evidence type="ECO:0000313" key="2">
    <source>
        <dbReference type="Proteomes" id="UP000217758"/>
    </source>
</evidence>
<accession>A0A1L7LGZ3</accession>
<organism evidence="1 2">
    <name type="scientific">Streptococcus troglodytae</name>
    <dbReference type="NCBI Taxonomy" id="1111760"/>
    <lineage>
        <taxon>Bacteria</taxon>
        <taxon>Bacillati</taxon>
        <taxon>Bacillota</taxon>
        <taxon>Bacilli</taxon>
        <taxon>Lactobacillales</taxon>
        <taxon>Streptococcaceae</taxon>
        <taxon>Streptococcus</taxon>
    </lineage>
</organism>
<evidence type="ECO:0000313" key="1">
    <source>
        <dbReference type="EMBL" id="BAQ23461.1"/>
    </source>
</evidence>